<evidence type="ECO:0000313" key="3">
    <source>
        <dbReference type="Proteomes" id="UP000024942"/>
    </source>
</evidence>
<reference evidence="2 3" key="1">
    <citation type="journal article" date="2014" name="Antonie Van Leeuwenhoek">
        <title>Hyphomonas beringensis sp. nov. and Hyphomonas chukchiensis sp. nov., isolated from surface seawater of the Bering Sea and Chukchi Sea.</title>
        <authorList>
            <person name="Li C."/>
            <person name="Lai Q."/>
            <person name="Li G."/>
            <person name="Dong C."/>
            <person name="Wang J."/>
            <person name="Liao Y."/>
            <person name="Shao Z."/>
        </authorList>
    </citation>
    <scope>NUCLEOTIDE SEQUENCE [LARGE SCALE GENOMIC DNA]</scope>
    <source>
        <strain evidence="2 3">SCH89</strain>
    </source>
</reference>
<organism evidence="2 3">
    <name type="scientific">Hyphomonas oceanitis SCH89</name>
    <dbReference type="NCBI Taxonomy" id="1280953"/>
    <lineage>
        <taxon>Bacteria</taxon>
        <taxon>Pseudomonadati</taxon>
        <taxon>Pseudomonadota</taxon>
        <taxon>Alphaproteobacteria</taxon>
        <taxon>Hyphomonadales</taxon>
        <taxon>Hyphomonadaceae</taxon>
        <taxon>Hyphomonas</taxon>
    </lineage>
</organism>
<protein>
    <recommendedName>
        <fullName evidence="4">CopG family transcriptional regulator</fullName>
    </recommendedName>
</protein>
<dbReference type="Proteomes" id="UP000024942">
    <property type="component" value="Unassembled WGS sequence"/>
</dbReference>
<evidence type="ECO:0000256" key="1">
    <source>
        <dbReference type="SAM" id="MobiDB-lite"/>
    </source>
</evidence>
<dbReference type="EMBL" id="ARYL01000033">
    <property type="protein sequence ID" value="KDA01205.1"/>
    <property type="molecule type" value="Genomic_DNA"/>
</dbReference>
<dbReference type="PATRIC" id="fig|1280953.3.peg.3327"/>
<comment type="caution">
    <text evidence="2">The sequence shown here is derived from an EMBL/GenBank/DDBJ whole genome shotgun (WGS) entry which is preliminary data.</text>
</comment>
<name>A0A059G3P8_9PROT</name>
<dbReference type="AlphaFoldDB" id="A0A059G3P8"/>
<proteinExistence type="predicted"/>
<dbReference type="eggNOG" id="COG4962">
    <property type="taxonomic scope" value="Bacteria"/>
</dbReference>
<gene>
    <name evidence="2" type="ORF">HOC_16593</name>
</gene>
<feature type="region of interest" description="Disordered" evidence="1">
    <location>
        <begin position="135"/>
        <end position="155"/>
    </location>
</feature>
<accession>A0A059G3P8</accession>
<evidence type="ECO:0000313" key="2">
    <source>
        <dbReference type="EMBL" id="KDA01205.1"/>
    </source>
</evidence>
<dbReference type="RefSeq" id="WP_035540640.1">
    <property type="nucleotide sequence ID" value="NZ_ARYL01000033.1"/>
</dbReference>
<keyword evidence="3" id="KW-1185">Reference proteome</keyword>
<feature type="compositionally biased region" description="Basic and acidic residues" evidence="1">
    <location>
        <begin position="144"/>
        <end position="155"/>
    </location>
</feature>
<dbReference type="OrthoDB" id="9803941at2"/>
<sequence length="155" mass="17344">MKPRIQPYISPENYHSLKAMAKRPGLSESVIVDRALTAYRAGEADNKREAAINRRLDRLTRQFGRIERDNLVLAETLATFVHYFLTVTPPVPANQVEAARAKGDLRFDLFVRQVAEALRSGQRILQNAVEDVTEEASGFDGESASERMGEVRADA</sequence>
<evidence type="ECO:0008006" key="4">
    <source>
        <dbReference type="Google" id="ProtNLM"/>
    </source>
</evidence>
<dbReference type="STRING" id="1280953.HOC_16593"/>